<feature type="transmembrane region" description="Helical" evidence="1">
    <location>
        <begin position="235"/>
        <end position="255"/>
    </location>
</feature>
<evidence type="ECO:0000256" key="1">
    <source>
        <dbReference type="SAM" id="Phobius"/>
    </source>
</evidence>
<feature type="transmembrane region" description="Helical" evidence="1">
    <location>
        <begin position="276"/>
        <end position="296"/>
    </location>
</feature>
<evidence type="ECO:0000313" key="3">
    <source>
        <dbReference type="Proteomes" id="UP000433652"/>
    </source>
</evidence>
<dbReference type="InterPro" id="IPR005625">
    <property type="entry name" value="PepSY-ass_TM"/>
</dbReference>
<dbReference type="PANTHER" id="PTHR34219:SF6">
    <property type="entry name" value="BLR3280 PROTEIN"/>
    <property type="match status" value="1"/>
</dbReference>
<dbReference type="EMBL" id="WTYM01000046">
    <property type="protein sequence ID" value="MXO60295.1"/>
    <property type="molecule type" value="Genomic_DNA"/>
</dbReference>
<keyword evidence="1" id="KW-0812">Transmembrane</keyword>
<accession>A0A6I4SW96</accession>
<reference evidence="2 3" key="1">
    <citation type="submission" date="2019-12" db="EMBL/GenBank/DDBJ databases">
        <title>Genomic-based taxomic classification of the family Erythrobacteraceae.</title>
        <authorList>
            <person name="Xu L."/>
        </authorList>
    </citation>
    <scope>NUCLEOTIDE SEQUENCE [LARGE SCALE GENOMIC DNA]</scope>
    <source>
        <strain evidence="2 3">MCCC 1K01500</strain>
    </source>
</reference>
<sequence>MSPIASPSDTDALPVPKRRTPRRFTQVQRLGGWLRRMAFLVHRWLGIALALLMAVWTLSGIVMMYVSYPETTAAERAAGLDALDLSQCCAAAGLPEGPLERVSVEMLLGQPVLRVMTEAGPVTLGLRDGAPLAVGENEARQVAATHYRNTTGHDAAVAIEPVDVDQWTLQLRRYAPLYKASMGDAAGSELYVSGLTGEIVQDTTRRERFWNWLGAVPHWLYFTALRKDGALWSEVVIYASQLGTCLTLTGIYIGLRMFRRGPRWTPLRGIAMWHHWTGLVFGLVTLTWVFSGFASMQPWGWLEGEGAGQEIEAMAGRAIEPRDVVDFAAALAAHPQSGVVSAELAMQQGRPWAIVAGRDGARIRASLPNLADAAPDDAGLAALSRAARPGAEPVSQGLITEGDAYHYSHHSTPAVLPAWRAIWADAGAPRLYLDPRTGEPVGFVDAGSRGFRWWHSALHRLDFAPLRDRPLWDAVMLALLAGVAVLSLLGVWMGIRRLRRNERV</sequence>
<keyword evidence="1" id="KW-1133">Transmembrane helix</keyword>
<protein>
    <submittedName>
        <fullName evidence="2">Peptidase</fullName>
    </submittedName>
</protein>
<keyword evidence="1" id="KW-0472">Membrane</keyword>
<name>A0A6I4SW96_9SPHN</name>
<dbReference type="Proteomes" id="UP000433652">
    <property type="component" value="Unassembled WGS sequence"/>
</dbReference>
<feature type="transmembrane region" description="Helical" evidence="1">
    <location>
        <begin position="474"/>
        <end position="495"/>
    </location>
</feature>
<gene>
    <name evidence="2" type="ORF">GRI89_12175</name>
</gene>
<comment type="caution">
    <text evidence="2">The sequence shown here is derived from an EMBL/GenBank/DDBJ whole genome shotgun (WGS) entry which is preliminary data.</text>
</comment>
<evidence type="ECO:0000313" key="2">
    <source>
        <dbReference type="EMBL" id="MXO60295.1"/>
    </source>
</evidence>
<proteinExistence type="predicted"/>
<dbReference type="AlphaFoldDB" id="A0A6I4SW96"/>
<organism evidence="2 3">
    <name type="scientific">Croceibacterium salegens</name>
    <dbReference type="NCBI Taxonomy" id="1737568"/>
    <lineage>
        <taxon>Bacteria</taxon>
        <taxon>Pseudomonadati</taxon>
        <taxon>Pseudomonadota</taxon>
        <taxon>Alphaproteobacteria</taxon>
        <taxon>Sphingomonadales</taxon>
        <taxon>Erythrobacteraceae</taxon>
        <taxon>Croceibacterium</taxon>
    </lineage>
</organism>
<dbReference type="OrthoDB" id="9760788at2"/>
<keyword evidence="3" id="KW-1185">Reference proteome</keyword>
<feature type="transmembrane region" description="Helical" evidence="1">
    <location>
        <begin position="44"/>
        <end position="66"/>
    </location>
</feature>
<dbReference type="PANTHER" id="PTHR34219">
    <property type="entry name" value="IRON-REGULATED INNER MEMBRANE PROTEIN-RELATED"/>
    <property type="match status" value="1"/>
</dbReference>